<keyword evidence="3" id="KW-1185">Reference proteome</keyword>
<feature type="region of interest" description="Disordered" evidence="1">
    <location>
        <begin position="121"/>
        <end position="225"/>
    </location>
</feature>
<evidence type="ECO:0000313" key="2">
    <source>
        <dbReference type="EMBL" id="PLW39559.1"/>
    </source>
</evidence>
<reference evidence="2 3" key="1">
    <citation type="submission" date="2017-11" db="EMBL/GenBank/DDBJ databases">
        <title>De novo assembly and phasing of dikaryotic genomes from two isolates of Puccinia coronata f. sp. avenae, the causal agent of oat crown rust.</title>
        <authorList>
            <person name="Miller M.E."/>
            <person name="Zhang Y."/>
            <person name="Omidvar V."/>
            <person name="Sperschneider J."/>
            <person name="Schwessinger B."/>
            <person name="Raley C."/>
            <person name="Palmer J.M."/>
            <person name="Garnica D."/>
            <person name="Upadhyaya N."/>
            <person name="Rathjen J."/>
            <person name="Taylor J.M."/>
            <person name="Park R.F."/>
            <person name="Dodds P.N."/>
            <person name="Hirsch C.D."/>
            <person name="Kianian S.F."/>
            <person name="Figueroa M."/>
        </authorList>
    </citation>
    <scope>NUCLEOTIDE SEQUENCE [LARGE SCALE GENOMIC DNA]</scope>
    <source>
        <strain evidence="2">12NC29</strain>
    </source>
</reference>
<evidence type="ECO:0000256" key="1">
    <source>
        <dbReference type="SAM" id="MobiDB-lite"/>
    </source>
</evidence>
<gene>
    <name evidence="2" type="ORF">PCANC_15639</name>
</gene>
<dbReference type="Proteomes" id="UP000235388">
    <property type="component" value="Unassembled WGS sequence"/>
</dbReference>
<protein>
    <submittedName>
        <fullName evidence="2">Uncharacterized protein</fullName>
    </submittedName>
</protein>
<feature type="region of interest" description="Disordered" evidence="1">
    <location>
        <begin position="454"/>
        <end position="475"/>
    </location>
</feature>
<feature type="region of interest" description="Disordered" evidence="1">
    <location>
        <begin position="33"/>
        <end position="61"/>
    </location>
</feature>
<organism evidence="2 3">
    <name type="scientific">Puccinia coronata f. sp. avenae</name>
    <dbReference type="NCBI Taxonomy" id="200324"/>
    <lineage>
        <taxon>Eukaryota</taxon>
        <taxon>Fungi</taxon>
        <taxon>Dikarya</taxon>
        <taxon>Basidiomycota</taxon>
        <taxon>Pucciniomycotina</taxon>
        <taxon>Pucciniomycetes</taxon>
        <taxon>Pucciniales</taxon>
        <taxon>Pucciniaceae</taxon>
        <taxon>Puccinia</taxon>
    </lineage>
</organism>
<feature type="region of interest" description="Disordered" evidence="1">
    <location>
        <begin position="310"/>
        <end position="340"/>
    </location>
</feature>
<feature type="compositionally biased region" description="Polar residues" evidence="1">
    <location>
        <begin position="33"/>
        <end position="60"/>
    </location>
</feature>
<dbReference type="AlphaFoldDB" id="A0A2N5UP71"/>
<comment type="caution">
    <text evidence="2">The sequence shown here is derived from an EMBL/GenBank/DDBJ whole genome shotgun (WGS) entry which is preliminary data.</text>
</comment>
<sequence>MGMASDSQSSLISPGRVKRFFFCFGTRNNLISFSINPSRSDNTSQKGRQHESAGSGTNPIEGSIAYRMANGLPLPEDGQTHQGSGVHNWGLAESAWPATTPAGAVYPPQRADRILEPVDRESHHGIRRPQSGPPGGIYPPIDGAPGESPMARYTDPDQRNNPNPDIPKVNAGKLYDTSLGNRPPNQIYHGGGSGMQAPSYPSGSNAPPRQELWGGDPAANQRYNPNRPIVQTANVHTLFPEFHPPPTQSIQYAETSGMQAQPERIPPEEEFTHRELFDRLKAIFFNIFGRETIERARKRLKDTKQKFTPMKENMTSQQQHRPPAGRIGYSGGPSGTGKRPAETQAQYEARMRYQNDQAFQNGVLCGEIEESINENPRPAQSDQTGCLDTLDFLNWDKIPECFNPSNLPSFDPFAPVKYILNEALACGNGVLDCCTGTSKCCLEACCGDPPKDSGTTASWGGGGGFDSGGGGGGGS</sequence>
<feature type="compositionally biased region" description="Gly residues" evidence="1">
    <location>
        <begin position="459"/>
        <end position="475"/>
    </location>
</feature>
<dbReference type="EMBL" id="PGCJ01000193">
    <property type="protein sequence ID" value="PLW39559.1"/>
    <property type="molecule type" value="Genomic_DNA"/>
</dbReference>
<proteinExistence type="predicted"/>
<accession>A0A2N5UP71</accession>
<name>A0A2N5UP71_9BASI</name>
<evidence type="ECO:0000313" key="3">
    <source>
        <dbReference type="Proteomes" id="UP000235388"/>
    </source>
</evidence>